<feature type="domain" description="Smr" evidence="1">
    <location>
        <begin position="105"/>
        <end position="203"/>
    </location>
</feature>
<protein>
    <submittedName>
        <fullName evidence="2">SMR/MUTS FAMILY PROTEIN</fullName>
    </submittedName>
</protein>
<dbReference type="PANTHER" id="PTHR35562:SF2">
    <property type="entry name" value="DNA ENDONUCLEASE SMRA-RELATED"/>
    <property type="match status" value="1"/>
</dbReference>
<sequence>MNGKPKKSVQVTRIQATRVVPDFALWARVSKTVDPINPELAKELEQFQEEFAPLVRKPARPTMPVKALKKAVLQSPHPQSFQFTGLDRRQQQRLLRGKVDIDARIDLHGETVESARMKLWQFLSNSAAQGCRTVLVITGKGTSQFTRHTLHGRGYHESDSRNGRLRSALPDWLHEPEFRTLVSGFQPAHPKHGGGGAVYVKLRNLARQGRSP</sequence>
<dbReference type="Gene3D" id="3.30.1370.110">
    <property type="match status" value="1"/>
</dbReference>
<name>A0A3B0RJS1_9ZZZZ</name>
<dbReference type="PANTHER" id="PTHR35562">
    <property type="entry name" value="DNA ENDONUCLEASE SMRA-RELATED"/>
    <property type="match status" value="1"/>
</dbReference>
<dbReference type="AlphaFoldDB" id="A0A3B0RJS1"/>
<dbReference type="SUPFAM" id="SSF160443">
    <property type="entry name" value="SMR domain-like"/>
    <property type="match status" value="1"/>
</dbReference>
<proteinExistence type="predicted"/>
<evidence type="ECO:0000313" key="2">
    <source>
        <dbReference type="EMBL" id="VAV91821.1"/>
    </source>
</evidence>
<dbReference type="PROSITE" id="PS50828">
    <property type="entry name" value="SMR"/>
    <property type="match status" value="1"/>
</dbReference>
<gene>
    <name evidence="2" type="ORF">MNBD_ALPHA08-840</name>
</gene>
<dbReference type="InterPro" id="IPR002625">
    <property type="entry name" value="Smr_dom"/>
</dbReference>
<evidence type="ECO:0000259" key="1">
    <source>
        <dbReference type="PROSITE" id="PS50828"/>
    </source>
</evidence>
<reference evidence="2" key="1">
    <citation type="submission" date="2018-06" db="EMBL/GenBank/DDBJ databases">
        <authorList>
            <person name="Zhirakovskaya E."/>
        </authorList>
    </citation>
    <scope>NUCLEOTIDE SEQUENCE</scope>
</reference>
<dbReference type="EMBL" id="UOEC01000093">
    <property type="protein sequence ID" value="VAV91821.1"/>
    <property type="molecule type" value="Genomic_DNA"/>
</dbReference>
<accession>A0A3B0RJS1</accession>
<organism evidence="2">
    <name type="scientific">hydrothermal vent metagenome</name>
    <dbReference type="NCBI Taxonomy" id="652676"/>
    <lineage>
        <taxon>unclassified sequences</taxon>
        <taxon>metagenomes</taxon>
        <taxon>ecological metagenomes</taxon>
    </lineage>
</organism>
<dbReference type="InterPro" id="IPR036063">
    <property type="entry name" value="Smr_dom_sf"/>
</dbReference>
<dbReference type="Pfam" id="PF01713">
    <property type="entry name" value="Smr"/>
    <property type="match status" value="1"/>
</dbReference>